<dbReference type="AlphaFoldDB" id="A0A4U5NLJ4"/>
<sequence length="124" mass="13922">MGNCCKSASSSVVWADDDWASVAHDHKHHHAAMFDGADDHEEHGADMERQRLLDTGSLSSGSTREVKIRITKRELEEIMARVSIQGLSMEQVLGMLVNSTDLKFEMDLNHKHWKPALQSIPEVN</sequence>
<reference evidence="1" key="1">
    <citation type="submission" date="2018-10" db="EMBL/GenBank/DDBJ databases">
        <title>Population genomic analysis revealed the cold adaptation of white poplar.</title>
        <authorList>
            <person name="Liu Y.-J."/>
        </authorList>
    </citation>
    <scope>NUCLEOTIDE SEQUENCE [LARGE SCALE GENOMIC DNA]</scope>
    <source>
        <strain evidence="1">PAL-ZL1</strain>
    </source>
</reference>
<dbReference type="STRING" id="43335.A0A4U5NLJ4"/>
<dbReference type="PANTHER" id="PTHR33647">
    <property type="entry name" value="OS01G0793900 PROTEIN"/>
    <property type="match status" value="1"/>
</dbReference>
<evidence type="ECO:0000313" key="1">
    <source>
        <dbReference type="EMBL" id="TKR83443.1"/>
    </source>
</evidence>
<dbReference type="EMBL" id="RCHU01001023">
    <property type="protein sequence ID" value="TKR83443.1"/>
    <property type="molecule type" value="Genomic_DNA"/>
</dbReference>
<gene>
    <name evidence="1" type="ORF">D5086_0000267440</name>
</gene>
<organism evidence="1">
    <name type="scientific">Populus alba</name>
    <name type="common">White poplar</name>
    <dbReference type="NCBI Taxonomy" id="43335"/>
    <lineage>
        <taxon>Eukaryota</taxon>
        <taxon>Viridiplantae</taxon>
        <taxon>Streptophyta</taxon>
        <taxon>Embryophyta</taxon>
        <taxon>Tracheophyta</taxon>
        <taxon>Spermatophyta</taxon>
        <taxon>Magnoliopsida</taxon>
        <taxon>eudicotyledons</taxon>
        <taxon>Gunneridae</taxon>
        <taxon>Pentapetalae</taxon>
        <taxon>rosids</taxon>
        <taxon>fabids</taxon>
        <taxon>Malpighiales</taxon>
        <taxon>Salicaceae</taxon>
        <taxon>Saliceae</taxon>
        <taxon>Populus</taxon>
    </lineage>
</organism>
<dbReference type="PANTHER" id="PTHR33647:SF10">
    <property type="entry name" value="DUF4228 DOMAIN-CONTAINING PROTEIN"/>
    <property type="match status" value="1"/>
</dbReference>
<comment type="caution">
    <text evidence="1">The sequence shown here is derived from an EMBL/GenBank/DDBJ whole genome shotgun (WGS) entry which is preliminary data.</text>
</comment>
<proteinExistence type="predicted"/>
<protein>
    <submittedName>
        <fullName evidence="1">Uncharacterized protein</fullName>
    </submittedName>
</protein>
<accession>A0A4U5NLJ4</accession>
<name>A0A4U5NLJ4_POPAL</name>